<gene>
    <name evidence="1" type="ORF">F5148DRAFT_1146836</name>
</gene>
<reference evidence="1" key="1">
    <citation type="submission" date="2021-03" db="EMBL/GenBank/DDBJ databases">
        <title>Evolutionary priming and transition to the ectomycorrhizal habit in an iconic lineage of mushroom-forming fungi: is preadaptation a requirement?</title>
        <authorList>
            <consortium name="DOE Joint Genome Institute"/>
            <person name="Looney B.P."/>
            <person name="Miyauchi S."/>
            <person name="Morin E."/>
            <person name="Drula E."/>
            <person name="Courty P.E."/>
            <person name="Chicoki N."/>
            <person name="Fauchery L."/>
            <person name="Kohler A."/>
            <person name="Kuo A."/>
            <person name="LaButti K."/>
            <person name="Pangilinan J."/>
            <person name="Lipzen A."/>
            <person name="Riley R."/>
            <person name="Andreopoulos W."/>
            <person name="He G."/>
            <person name="Johnson J."/>
            <person name="Barry K.W."/>
            <person name="Grigoriev I.V."/>
            <person name="Nagy L."/>
            <person name="Hibbett D."/>
            <person name="Henrissat B."/>
            <person name="Matheny P.B."/>
            <person name="Labbe J."/>
            <person name="Martin A.F."/>
        </authorList>
    </citation>
    <scope>NUCLEOTIDE SEQUENCE</scope>
    <source>
        <strain evidence="1">BPL698</strain>
    </source>
</reference>
<keyword evidence="2" id="KW-1185">Reference proteome</keyword>
<dbReference type="EMBL" id="JAGFNK010000021">
    <property type="protein sequence ID" value="KAI9511525.1"/>
    <property type="molecule type" value="Genomic_DNA"/>
</dbReference>
<organism evidence="1 2">
    <name type="scientific">Russula earlei</name>
    <dbReference type="NCBI Taxonomy" id="71964"/>
    <lineage>
        <taxon>Eukaryota</taxon>
        <taxon>Fungi</taxon>
        <taxon>Dikarya</taxon>
        <taxon>Basidiomycota</taxon>
        <taxon>Agaricomycotina</taxon>
        <taxon>Agaricomycetes</taxon>
        <taxon>Russulales</taxon>
        <taxon>Russulaceae</taxon>
        <taxon>Russula</taxon>
    </lineage>
</organism>
<protein>
    <submittedName>
        <fullName evidence="1">Uncharacterized protein</fullName>
    </submittedName>
</protein>
<comment type="caution">
    <text evidence="1">The sequence shown here is derived from an EMBL/GenBank/DDBJ whole genome shotgun (WGS) entry which is preliminary data.</text>
</comment>
<name>A0ACC0UIV5_9AGAM</name>
<accession>A0ACC0UIV5</accession>
<dbReference type="Proteomes" id="UP001207468">
    <property type="component" value="Unassembled WGS sequence"/>
</dbReference>
<evidence type="ECO:0000313" key="1">
    <source>
        <dbReference type="EMBL" id="KAI9511525.1"/>
    </source>
</evidence>
<evidence type="ECO:0000313" key="2">
    <source>
        <dbReference type="Proteomes" id="UP001207468"/>
    </source>
</evidence>
<proteinExistence type="predicted"/>
<sequence>MRSSSVFTIICLAVAVVPSFALPLETTTPTTESGNHGVPMRPAPKREGLSGLLRRLDGPWLDSGGQSLNSALGMRPTVVRYDPGPTPSDGLRIMKDIERQKRWAAKDAARETRNRNKAAARETRERNKAAARAAAPKWRLFGEPRTTPYLHR</sequence>